<evidence type="ECO:0000313" key="3">
    <source>
        <dbReference type="Proteomes" id="UP000013827"/>
    </source>
</evidence>
<dbReference type="SUPFAM" id="SSF88723">
    <property type="entry name" value="PIN domain-like"/>
    <property type="match status" value="1"/>
</dbReference>
<dbReference type="PANTHER" id="PTHR15976:SF17">
    <property type="entry name" value="CONSTITUTIVE COACTIVATOR OF PEROXISOME PROLIFERATOR-ACTIVATED RECEPTOR GAMMA"/>
    <property type="match status" value="1"/>
</dbReference>
<dbReference type="HOGENOM" id="CLU_1206712_0_0_1"/>
<dbReference type="KEGG" id="ehx:EMIHUDRAFT_213478"/>
<dbReference type="AlphaFoldDB" id="A0A0D3IN53"/>
<sequence>MGVKGLHSYLERKLSADAYRLPLSELPRRTGSDVVVVDGMALIRRLYPMDFDWVGGGQFQALYLSVGEFVRAWSAAGLRLIVFFDGGVDEAKLSEWLSRRSRDLATCEKVAAAVSRGEAVRASSSCWVPPLYVSKWIGAAFRAHGCRVVYTAGEADRAIAAHCVGRRCAGVLGKDSDFFVLPVPLYLALDSLRERGATPSVVAYPRQAALDDEMKQNEMTSTRCGCRTES</sequence>
<dbReference type="EnsemblProtists" id="EOD12688">
    <property type="protein sequence ID" value="EOD12688"/>
    <property type="gene ID" value="EMIHUDRAFT_213478"/>
</dbReference>
<dbReference type="GeneID" id="17258787"/>
<evidence type="ECO:0008006" key="4">
    <source>
        <dbReference type="Google" id="ProtNLM"/>
    </source>
</evidence>
<dbReference type="PaxDb" id="2903-EOD12688"/>
<dbReference type="STRING" id="2903.R1BRF6"/>
<dbReference type="RefSeq" id="XP_005765117.1">
    <property type="nucleotide sequence ID" value="XM_005765060.1"/>
</dbReference>
<evidence type="ECO:0000256" key="1">
    <source>
        <dbReference type="ARBA" id="ARBA00009495"/>
    </source>
</evidence>
<comment type="similarity">
    <text evidence="1">Belongs to the constitutive coactivator of PPAR-gamma family.</text>
</comment>
<dbReference type="InterPro" id="IPR029060">
    <property type="entry name" value="PIN-like_dom_sf"/>
</dbReference>
<keyword evidence="3" id="KW-1185">Reference proteome</keyword>
<dbReference type="InterPro" id="IPR026784">
    <property type="entry name" value="Coact_PPARg"/>
</dbReference>
<dbReference type="Gene3D" id="3.40.50.1010">
    <property type="entry name" value="5'-nuclease"/>
    <property type="match status" value="1"/>
</dbReference>
<accession>A0A0D3IN53</accession>
<name>A0A0D3IN53_EMIH1</name>
<protein>
    <recommendedName>
        <fullName evidence="4">Constitutive coactivator of peroxisome proliferator-activated receptor gamma</fullName>
    </recommendedName>
</protein>
<evidence type="ECO:0000313" key="2">
    <source>
        <dbReference type="EnsemblProtists" id="EOD12688"/>
    </source>
</evidence>
<proteinExistence type="inferred from homology"/>
<dbReference type="GO" id="GO:0005634">
    <property type="term" value="C:nucleus"/>
    <property type="evidence" value="ECO:0007669"/>
    <property type="project" value="TreeGrafter"/>
</dbReference>
<reference evidence="3" key="1">
    <citation type="journal article" date="2013" name="Nature">
        <title>Pan genome of the phytoplankton Emiliania underpins its global distribution.</title>
        <authorList>
            <person name="Read B.A."/>
            <person name="Kegel J."/>
            <person name="Klute M.J."/>
            <person name="Kuo A."/>
            <person name="Lefebvre S.C."/>
            <person name="Maumus F."/>
            <person name="Mayer C."/>
            <person name="Miller J."/>
            <person name="Monier A."/>
            <person name="Salamov A."/>
            <person name="Young J."/>
            <person name="Aguilar M."/>
            <person name="Claverie J.M."/>
            <person name="Frickenhaus S."/>
            <person name="Gonzalez K."/>
            <person name="Herman E.K."/>
            <person name="Lin Y.C."/>
            <person name="Napier J."/>
            <person name="Ogata H."/>
            <person name="Sarno A.F."/>
            <person name="Shmutz J."/>
            <person name="Schroeder D."/>
            <person name="de Vargas C."/>
            <person name="Verret F."/>
            <person name="von Dassow P."/>
            <person name="Valentin K."/>
            <person name="Van de Peer Y."/>
            <person name="Wheeler G."/>
            <person name="Dacks J.B."/>
            <person name="Delwiche C.F."/>
            <person name="Dyhrman S.T."/>
            <person name="Glockner G."/>
            <person name="John U."/>
            <person name="Richards T."/>
            <person name="Worden A.Z."/>
            <person name="Zhang X."/>
            <person name="Grigoriev I.V."/>
            <person name="Allen A.E."/>
            <person name="Bidle K."/>
            <person name="Borodovsky M."/>
            <person name="Bowler C."/>
            <person name="Brownlee C."/>
            <person name="Cock J.M."/>
            <person name="Elias M."/>
            <person name="Gladyshev V.N."/>
            <person name="Groth M."/>
            <person name="Guda C."/>
            <person name="Hadaegh A."/>
            <person name="Iglesias-Rodriguez M.D."/>
            <person name="Jenkins J."/>
            <person name="Jones B.M."/>
            <person name="Lawson T."/>
            <person name="Leese F."/>
            <person name="Lindquist E."/>
            <person name="Lobanov A."/>
            <person name="Lomsadze A."/>
            <person name="Malik S.B."/>
            <person name="Marsh M.E."/>
            <person name="Mackinder L."/>
            <person name="Mock T."/>
            <person name="Mueller-Roeber B."/>
            <person name="Pagarete A."/>
            <person name="Parker M."/>
            <person name="Probert I."/>
            <person name="Quesneville H."/>
            <person name="Raines C."/>
            <person name="Rensing S.A."/>
            <person name="Riano-Pachon D.M."/>
            <person name="Richier S."/>
            <person name="Rokitta S."/>
            <person name="Shiraiwa Y."/>
            <person name="Soanes D.M."/>
            <person name="van der Giezen M."/>
            <person name="Wahlund T.M."/>
            <person name="Williams B."/>
            <person name="Wilson W."/>
            <person name="Wolfe G."/>
            <person name="Wurch L.L."/>
        </authorList>
    </citation>
    <scope>NUCLEOTIDE SEQUENCE</scope>
</reference>
<reference evidence="2" key="2">
    <citation type="submission" date="2024-10" db="UniProtKB">
        <authorList>
            <consortium name="EnsemblProtists"/>
        </authorList>
    </citation>
    <scope>IDENTIFICATION</scope>
</reference>
<organism evidence="2 3">
    <name type="scientific">Emiliania huxleyi (strain CCMP1516)</name>
    <dbReference type="NCBI Taxonomy" id="280463"/>
    <lineage>
        <taxon>Eukaryota</taxon>
        <taxon>Haptista</taxon>
        <taxon>Haptophyta</taxon>
        <taxon>Prymnesiophyceae</taxon>
        <taxon>Isochrysidales</taxon>
        <taxon>Noelaerhabdaceae</taxon>
        <taxon>Emiliania</taxon>
    </lineage>
</organism>
<dbReference type="PANTHER" id="PTHR15976">
    <property type="entry name" value="CONSTITUTIVE COACTIVATOR OF PEROXISOME PROLIFERATOR-ACTIVATED RECEPTOR GAMMA"/>
    <property type="match status" value="1"/>
</dbReference>
<dbReference type="Proteomes" id="UP000013827">
    <property type="component" value="Unassembled WGS sequence"/>
</dbReference>